<dbReference type="InterPro" id="IPR002213">
    <property type="entry name" value="UDP_glucos_trans"/>
</dbReference>
<dbReference type="EMBL" id="MCGO01000064">
    <property type="protein sequence ID" value="ORY34191.1"/>
    <property type="molecule type" value="Genomic_DNA"/>
</dbReference>
<dbReference type="PANTHER" id="PTHR48050">
    <property type="entry name" value="STEROL 3-BETA-GLUCOSYLTRANSFERASE"/>
    <property type="match status" value="1"/>
</dbReference>
<keyword evidence="5" id="KW-1185">Reference proteome</keyword>
<organism evidence="4 5">
    <name type="scientific">Rhizoclosmatium globosum</name>
    <dbReference type="NCBI Taxonomy" id="329046"/>
    <lineage>
        <taxon>Eukaryota</taxon>
        <taxon>Fungi</taxon>
        <taxon>Fungi incertae sedis</taxon>
        <taxon>Chytridiomycota</taxon>
        <taxon>Chytridiomycota incertae sedis</taxon>
        <taxon>Chytridiomycetes</taxon>
        <taxon>Chytridiales</taxon>
        <taxon>Chytriomycetaceae</taxon>
        <taxon>Rhizoclosmatium</taxon>
    </lineage>
</organism>
<dbReference type="GO" id="GO:0005975">
    <property type="term" value="P:carbohydrate metabolic process"/>
    <property type="evidence" value="ECO:0007669"/>
    <property type="project" value="InterPro"/>
</dbReference>
<feature type="domain" description="Erythromycin biosynthesis protein CIII-like C-terminal" evidence="3">
    <location>
        <begin position="317"/>
        <end position="408"/>
    </location>
</feature>
<dbReference type="Proteomes" id="UP000193642">
    <property type="component" value="Unassembled WGS sequence"/>
</dbReference>
<dbReference type="Pfam" id="PF03033">
    <property type="entry name" value="Glyco_transf_28"/>
    <property type="match status" value="1"/>
</dbReference>
<evidence type="ECO:0000259" key="3">
    <source>
        <dbReference type="Pfam" id="PF06722"/>
    </source>
</evidence>
<evidence type="ECO:0000259" key="2">
    <source>
        <dbReference type="Pfam" id="PF03033"/>
    </source>
</evidence>
<dbReference type="Gene3D" id="3.40.50.2000">
    <property type="entry name" value="Glycogen Phosphorylase B"/>
    <property type="match status" value="2"/>
</dbReference>
<evidence type="ECO:0000313" key="5">
    <source>
        <dbReference type="Proteomes" id="UP000193642"/>
    </source>
</evidence>
<dbReference type="Pfam" id="PF06722">
    <property type="entry name" value="EryCIII-like_C"/>
    <property type="match status" value="1"/>
</dbReference>
<feature type="domain" description="Glycosyltransferase family 28 N-terminal" evidence="2">
    <location>
        <begin position="3"/>
        <end position="111"/>
    </location>
</feature>
<gene>
    <name evidence="4" type="ORF">BCR33DRAFT_722925</name>
</gene>
<dbReference type="OrthoDB" id="5835829at2759"/>
<comment type="caution">
    <text evidence="4">The sequence shown here is derived from an EMBL/GenBank/DDBJ whole genome shotgun (WGS) entry which is preliminary data.</text>
</comment>
<protein>
    <submittedName>
        <fullName evidence="4">UDP-Glycosyltransferase/glycogen phosphorylase</fullName>
    </submittedName>
</protein>
<dbReference type="SUPFAM" id="SSF53756">
    <property type="entry name" value="UDP-Glycosyltransferase/glycogen phosphorylase"/>
    <property type="match status" value="1"/>
</dbReference>
<keyword evidence="1 4" id="KW-0808">Transferase</keyword>
<sequence length="467" mass="51594">MKVAFVALGSRGDVQPFVAIAKELIRRGTPSVILAQGLFRPWIESEGIQFVNLPGNFTKDMSESLVAKAIITGNMKILMEDFYNKERVGQTVLQVLRYLKNDKEVTLVACGPAFTFLAPMMYQISGVPFCGIHLFLDLVPSSQIPCQLFPVILPFGLSIRLFQMLAHFALHGPLIKYVKELDFSDICDFDATKAVFKPQLSLPHYFACSYNITPRPTDWPDDILVGGSVFYENRLGGNALSSKTAAFLQHGNAPVYVGFGSLPADLCTDYPAFIDELVDHSDPTMRFIVFARNMDNSQVTNASGEMLQKKWENSKRVLVVASEPHNILFPQCSVIVHHGGAGTTAEAARSGKPAVICSFCCDQLIWAAYIAKANAGINAGSFCRLTGKQLAVLIKNAEEPKVMAVAKELGVRIREERGLENACDWLMALAGGNFALRKELTWFEWLWGLLLALFGIQFIPQLSKKTN</sequence>
<evidence type="ECO:0000313" key="4">
    <source>
        <dbReference type="EMBL" id="ORY34191.1"/>
    </source>
</evidence>
<dbReference type="InterPro" id="IPR010610">
    <property type="entry name" value="EryCIII-like_C"/>
</dbReference>
<dbReference type="InterPro" id="IPR004276">
    <property type="entry name" value="GlycoTrans_28_N"/>
</dbReference>
<dbReference type="PANTHER" id="PTHR48050:SF13">
    <property type="entry name" value="STEROL 3-BETA-GLUCOSYLTRANSFERASE UGT80A2"/>
    <property type="match status" value="1"/>
</dbReference>
<reference evidence="4 5" key="1">
    <citation type="submission" date="2016-07" db="EMBL/GenBank/DDBJ databases">
        <title>Pervasive Adenine N6-methylation of Active Genes in Fungi.</title>
        <authorList>
            <consortium name="DOE Joint Genome Institute"/>
            <person name="Mondo S.J."/>
            <person name="Dannebaum R.O."/>
            <person name="Kuo R.C."/>
            <person name="Labutti K."/>
            <person name="Haridas S."/>
            <person name="Kuo A."/>
            <person name="Salamov A."/>
            <person name="Ahrendt S.R."/>
            <person name="Lipzen A."/>
            <person name="Sullivan W."/>
            <person name="Andreopoulos W.B."/>
            <person name="Clum A."/>
            <person name="Lindquist E."/>
            <person name="Daum C."/>
            <person name="Ramamoorthy G.K."/>
            <person name="Gryganskyi A."/>
            <person name="Culley D."/>
            <person name="Magnuson J.K."/>
            <person name="James T.Y."/>
            <person name="O'Malley M.A."/>
            <person name="Stajich J.E."/>
            <person name="Spatafora J.W."/>
            <person name="Visel A."/>
            <person name="Grigoriev I.V."/>
        </authorList>
    </citation>
    <scope>NUCLEOTIDE SEQUENCE [LARGE SCALE GENOMIC DNA]</scope>
    <source>
        <strain evidence="4 5">JEL800</strain>
    </source>
</reference>
<name>A0A1Y2BHD5_9FUNG</name>
<proteinExistence type="predicted"/>
<dbReference type="GO" id="GO:0016906">
    <property type="term" value="F:sterol 3-beta-glucosyltransferase activity"/>
    <property type="evidence" value="ECO:0007669"/>
    <property type="project" value="UniProtKB-ARBA"/>
</dbReference>
<dbReference type="CDD" id="cd03784">
    <property type="entry name" value="GT1_Gtf-like"/>
    <property type="match status" value="1"/>
</dbReference>
<dbReference type="STRING" id="329046.A0A1Y2BHD5"/>
<dbReference type="AlphaFoldDB" id="A0A1Y2BHD5"/>
<accession>A0A1Y2BHD5</accession>
<evidence type="ECO:0000256" key="1">
    <source>
        <dbReference type="ARBA" id="ARBA00022679"/>
    </source>
</evidence>
<dbReference type="InterPro" id="IPR050426">
    <property type="entry name" value="Glycosyltransferase_28"/>
</dbReference>